<comment type="caution">
    <text evidence="3">The sequence shown here is derived from an EMBL/GenBank/DDBJ whole genome shotgun (WGS) entry which is preliminary data.</text>
</comment>
<keyword evidence="4" id="KW-1185">Reference proteome</keyword>
<dbReference type="GO" id="GO:0005739">
    <property type="term" value="C:mitochondrion"/>
    <property type="evidence" value="ECO:0007669"/>
    <property type="project" value="TreeGrafter"/>
</dbReference>
<dbReference type="NCBIfam" id="TIGR00049">
    <property type="entry name" value="iron-sulfur cluster assembly accessory protein"/>
    <property type="match status" value="1"/>
</dbReference>
<dbReference type="InterPro" id="IPR016092">
    <property type="entry name" value="ATAP"/>
</dbReference>
<sequence length="233" mass="24973">MNARPIITRVFASACPTCCNYARRTATSPRTSLASKYSTTSASPSAAGLGIRVANLPYRNRTSRTLRPILSHLGRSYATASKGPGSSTSIKVIPPTAESLKTSEEFEDAELVPEDQANITVTDDAVKQLAKIASREPDNTKLALRLVVESGGCHGYQYKMDLDDDGAVVGDYIFKPDVHPCVPIVVDIISLDLLKGSTLHFATELIGSSFRLQDNPQAKEGGNCGCGVSWEPK</sequence>
<comment type="similarity">
    <text evidence="1">Belongs to the HesB/IscA family.</text>
</comment>
<evidence type="ECO:0000313" key="4">
    <source>
        <dbReference type="Proteomes" id="UP000812966"/>
    </source>
</evidence>
<accession>A0A8K0JQG4</accession>
<protein>
    <recommendedName>
        <fullName evidence="2">Core domain-containing protein</fullName>
    </recommendedName>
</protein>
<dbReference type="Gene3D" id="2.60.300.12">
    <property type="entry name" value="HesB-like domain"/>
    <property type="match status" value="1"/>
</dbReference>
<gene>
    <name evidence="3" type="ORF">FFLO_01753</name>
</gene>
<dbReference type="AlphaFoldDB" id="A0A8K0JQG4"/>
<dbReference type="SUPFAM" id="SSF89360">
    <property type="entry name" value="HesB-like domain"/>
    <property type="match status" value="1"/>
</dbReference>
<feature type="domain" description="Core" evidence="2">
    <location>
        <begin position="118"/>
        <end position="227"/>
    </location>
</feature>
<dbReference type="Proteomes" id="UP000812966">
    <property type="component" value="Unassembled WGS sequence"/>
</dbReference>
<evidence type="ECO:0000313" key="3">
    <source>
        <dbReference type="EMBL" id="KAG7562798.1"/>
    </source>
</evidence>
<evidence type="ECO:0000256" key="1">
    <source>
        <dbReference type="ARBA" id="ARBA00006718"/>
    </source>
</evidence>
<dbReference type="GO" id="GO:0016226">
    <property type="term" value="P:iron-sulfur cluster assembly"/>
    <property type="evidence" value="ECO:0007669"/>
    <property type="project" value="InterPro"/>
</dbReference>
<dbReference type="EMBL" id="JABELV010000025">
    <property type="protein sequence ID" value="KAG7562798.1"/>
    <property type="molecule type" value="Genomic_DNA"/>
</dbReference>
<name>A0A8K0JQG4_9TREE</name>
<organism evidence="3 4">
    <name type="scientific">Filobasidium floriforme</name>
    <dbReference type="NCBI Taxonomy" id="5210"/>
    <lineage>
        <taxon>Eukaryota</taxon>
        <taxon>Fungi</taxon>
        <taxon>Dikarya</taxon>
        <taxon>Basidiomycota</taxon>
        <taxon>Agaricomycotina</taxon>
        <taxon>Tremellomycetes</taxon>
        <taxon>Filobasidiales</taxon>
        <taxon>Filobasidiaceae</taxon>
        <taxon>Filobasidium</taxon>
    </lineage>
</organism>
<dbReference type="InterPro" id="IPR000361">
    <property type="entry name" value="ATAP_core_dom"/>
</dbReference>
<dbReference type="PANTHER" id="PTHR43011">
    <property type="entry name" value="IRON-SULFUR CLUSTER ASSEMBLY 2 HOMOLOG, MITOCHONDRIAL"/>
    <property type="match status" value="1"/>
</dbReference>
<dbReference type="Pfam" id="PF01521">
    <property type="entry name" value="Fe-S_biosyn"/>
    <property type="match status" value="1"/>
</dbReference>
<dbReference type="GO" id="GO:0051537">
    <property type="term" value="F:2 iron, 2 sulfur cluster binding"/>
    <property type="evidence" value="ECO:0007669"/>
    <property type="project" value="TreeGrafter"/>
</dbReference>
<evidence type="ECO:0000259" key="2">
    <source>
        <dbReference type="Pfam" id="PF01521"/>
    </source>
</evidence>
<proteinExistence type="inferred from homology"/>
<dbReference type="GO" id="GO:0051539">
    <property type="term" value="F:4 iron, 4 sulfur cluster binding"/>
    <property type="evidence" value="ECO:0007669"/>
    <property type="project" value="TreeGrafter"/>
</dbReference>
<dbReference type="PANTHER" id="PTHR43011:SF1">
    <property type="entry name" value="IRON-SULFUR CLUSTER ASSEMBLY 2 HOMOLOG, MITOCHONDRIAL"/>
    <property type="match status" value="1"/>
</dbReference>
<dbReference type="FunFam" id="2.60.300.12:FF:000010">
    <property type="entry name" value="Unplaced genomic scaffold supercont1.5, whole genome shotgun sequence"/>
    <property type="match status" value="1"/>
</dbReference>
<dbReference type="GO" id="GO:0005506">
    <property type="term" value="F:iron ion binding"/>
    <property type="evidence" value="ECO:0007669"/>
    <property type="project" value="TreeGrafter"/>
</dbReference>
<dbReference type="InterPro" id="IPR035903">
    <property type="entry name" value="HesB-like_dom_sf"/>
</dbReference>
<reference evidence="3" key="1">
    <citation type="submission" date="2020-04" db="EMBL/GenBank/DDBJ databases">
        <title>Analysis of mating type loci in Filobasidium floriforme.</title>
        <authorList>
            <person name="Nowrousian M."/>
        </authorList>
    </citation>
    <scope>NUCLEOTIDE SEQUENCE</scope>
    <source>
        <strain evidence="3">CBS 6242</strain>
    </source>
</reference>